<dbReference type="PANTHER" id="PTHR23079">
    <property type="entry name" value="RNA-DEPENDENT RNA POLYMERASE"/>
    <property type="match status" value="1"/>
</dbReference>
<dbReference type="GO" id="GO:0003723">
    <property type="term" value="F:RNA binding"/>
    <property type="evidence" value="ECO:0007669"/>
    <property type="project" value="UniProtKB-KW"/>
</dbReference>
<evidence type="ECO:0000259" key="2">
    <source>
        <dbReference type="Pfam" id="PF05183"/>
    </source>
</evidence>
<keyword evidence="1" id="KW-0694">RNA-binding</keyword>
<protein>
    <recommendedName>
        <fullName evidence="1">RNA-dependent RNA polymerase</fullName>
        <ecNumber evidence="1">2.7.7.48</ecNumber>
    </recommendedName>
</protein>
<dbReference type="EMBL" id="ML005323">
    <property type="protein sequence ID" value="RKP18979.1"/>
    <property type="molecule type" value="Genomic_DNA"/>
</dbReference>
<organism evidence="3 4">
    <name type="scientific">Rozella allomycis (strain CSF55)</name>
    <dbReference type="NCBI Taxonomy" id="988480"/>
    <lineage>
        <taxon>Eukaryota</taxon>
        <taxon>Fungi</taxon>
        <taxon>Fungi incertae sedis</taxon>
        <taxon>Cryptomycota</taxon>
        <taxon>Cryptomycota incertae sedis</taxon>
        <taxon>Rozella</taxon>
    </lineage>
</organism>
<comment type="catalytic activity">
    <reaction evidence="1">
        <text>RNA(n) + a ribonucleoside 5'-triphosphate = RNA(n+1) + diphosphate</text>
        <dbReference type="Rhea" id="RHEA:21248"/>
        <dbReference type="Rhea" id="RHEA-COMP:14527"/>
        <dbReference type="Rhea" id="RHEA-COMP:17342"/>
        <dbReference type="ChEBI" id="CHEBI:33019"/>
        <dbReference type="ChEBI" id="CHEBI:61557"/>
        <dbReference type="ChEBI" id="CHEBI:140395"/>
        <dbReference type="EC" id="2.7.7.48"/>
    </reaction>
</comment>
<dbReference type="Proteomes" id="UP000281549">
    <property type="component" value="Unassembled WGS sequence"/>
</dbReference>
<keyword evidence="1" id="KW-0548">Nucleotidyltransferase</keyword>
<feature type="non-terminal residue" evidence="3">
    <location>
        <position position="335"/>
    </location>
</feature>
<dbReference type="AlphaFoldDB" id="A0A4V1IZR5"/>
<name>A0A4V1IZR5_ROZAC</name>
<dbReference type="Pfam" id="PF05183">
    <property type="entry name" value="RdRP"/>
    <property type="match status" value="1"/>
</dbReference>
<gene>
    <name evidence="3" type="ORF">ROZALSC1DRAFT_510</name>
</gene>
<dbReference type="GO" id="GO:0003968">
    <property type="term" value="F:RNA-directed RNA polymerase activity"/>
    <property type="evidence" value="ECO:0007669"/>
    <property type="project" value="UniProtKB-KW"/>
</dbReference>
<evidence type="ECO:0000313" key="4">
    <source>
        <dbReference type="Proteomes" id="UP000281549"/>
    </source>
</evidence>
<dbReference type="InterPro" id="IPR007855">
    <property type="entry name" value="RDRP"/>
</dbReference>
<dbReference type="GO" id="GO:0030422">
    <property type="term" value="P:siRNA processing"/>
    <property type="evidence" value="ECO:0007669"/>
    <property type="project" value="TreeGrafter"/>
</dbReference>
<keyword evidence="1" id="KW-0808">Transferase</keyword>
<dbReference type="PANTHER" id="PTHR23079:SF55">
    <property type="entry name" value="RNA-DIRECTED RNA POLYMERASE"/>
    <property type="match status" value="1"/>
</dbReference>
<keyword evidence="1" id="KW-0696">RNA-directed RNA polymerase</keyword>
<reference evidence="4" key="1">
    <citation type="journal article" date="2018" name="Nat. Microbiol.">
        <title>Leveraging single-cell genomics to expand the fungal tree of life.</title>
        <authorList>
            <person name="Ahrendt S.R."/>
            <person name="Quandt C.A."/>
            <person name="Ciobanu D."/>
            <person name="Clum A."/>
            <person name="Salamov A."/>
            <person name="Andreopoulos B."/>
            <person name="Cheng J.F."/>
            <person name="Woyke T."/>
            <person name="Pelin A."/>
            <person name="Henrissat B."/>
            <person name="Reynolds N.K."/>
            <person name="Benny G.L."/>
            <person name="Smith M.E."/>
            <person name="James T.Y."/>
            <person name="Grigoriev I.V."/>
        </authorList>
    </citation>
    <scope>NUCLEOTIDE SEQUENCE [LARGE SCALE GENOMIC DNA]</scope>
    <source>
        <strain evidence="4">CSF55</strain>
    </source>
</reference>
<accession>A0A4V1IZR5</accession>
<evidence type="ECO:0000313" key="3">
    <source>
        <dbReference type="EMBL" id="RKP18979.1"/>
    </source>
</evidence>
<dbReference type="GO" id="GO:0031380">
    <property type="term" value="C:nuclear RNA-directed RNA polymerase complex"/>
    <property type="evidence" value="ECO:0007669"/>
    <property type="project" value="TreeGrafter"/>
</dbReference>
<feature type="domain" description="RDRP core" evidence="2">
    <location>
        <begin position="2"/>
        <end position="334"/>
    </location>
</feature>
<feature type="non-terminal residue" evidence="3">
    <location>
        <position position="1"/>
    </location>
</feature>
<dbReference type="EC" id="2.7.7.48" evidence="1"/>
<evidence type="ECO:0000256" key="1">
    <source>
        <dbReference type="RuleBase" id="RU363098"/>
    </source>
</evidence>
<proteinExistence type="inferred from homology"/>
<comment type="similarity">
    <text evidence="1">Belongs to the RdRP family.</text>
</comment>
<dbReference type="InterPro" id="IPR057596">
    <property type="entry name" value="RDRP_core"/>
</dbReference>
<sequence length="335" mass="37645">ILLKGIKVGDKVFKFFAASNSQQRNGGLYLTNLDQNSLYSTLGDFSSLPNAAKTMSRIGLSLGSSLATISIPFNKNMMIDDVKNDKYCFTDGIGMISPDLASEITKLMGVEKCPSAFQIRYAGFKGVLAVNPNAKGILFRPSMKKFESKYSHIDVLNYSKPQNLTLNRQSIAILSHLGISDETFEMIHDHHLFSLIDSFNDPHTAHCLLKEHLNHHLLDVSLIKSKCNLLFDHFFQKMLHNLVLYQINSLKTKACIPVEKGRNMIGVVDEYDILDYGKVFVQYTDDNENCEIVKGKVVVYRCPLSRASDVLVLEAIDVPELRHLKDVIVFPRKGV</sequence>